<protein>
    <submittedName>
        <fullName evidence="2">Uncharacterized protein</fullName>
    </submittedName>
</protein>
<name>A0ABV7XLQ2_9GAMM</name>
<feature type="region of interest" description="Disordered" evidence="1">
    <location>
        <begin position="115"/>
        <end position="180"/>
    </location>
</feature>
<proteinExistence type="predicted"/>
<feature type="region of interest" description="Disordered" evidence="1">
    <location>
        <begin position="343"/>
        <end position="365"/>
    </location>
</feature>
<reference evidence="3" key="1">
    <citation type="journal article" date="2019" name="Int. J. Syst. Evol. Microbiol.">
        <title>The Global Catalogue of Microorganisms (GCM) 10K type strain sequencing project: providing services to taxonomists for standard genome sequencing and annotation.</title>
        <authorList>
            <consortium name="The Broad Institute Genomics Platform"/>
            <consortium name="The Broad Institute Genome Sequencing Center for Infectious Disease"/>
            <person name="Wu L."/>
            <person name="Ma J."/>
        </authorList>
    </citation>
    <scope>NUCLEOTIDE SEQUENCE [LARGE SCALE GENOMIC DNA]</scope>
    <source>
        <strain evidence="3">KCTC 42441</strain>
    </source>
</reference>
<sequence>MSLTLGLTGMDPATETALKAAFTDANARIGSPWQLVPEAEAGHVMVDMDSMYGPMSWLRLHAAGKRVIGLTTAQRTQTDFRLGRPFDSHSFSVLLRDVASEAGVAVAEAGGTPIAAPPAAEAPPVAEPAAAAPMAAPEEPVAPAVAEPEPVVPAPEPEPIVATAAPTPPPAPPPAAARDPRLGDWLVPGVLDRRVRYRSSDGTALLIDPAARSYHGPASLKALAAGLAGTVQRTDFEDIDDAAWTGESAKAGAAQPLQRLQWLDALVAGNGELLPGYDPDGQYRLNKWPQTEREYPRHFRIATAMMKGPATLAEIAAASGMPEADVADFVNASLATGFADLVADTPPEPAEPAKSTGLFGRLRGK</sequence>
<dbReference type="Proteomes" id="UP001595705">
    <property type="component" value="Unassembled WGS sequence"/>
</dbReference>
<dbReference type="EMBL" id="JBHRYA010000009">
    <property type="protein sequence ID" value="MFC3717105.1"/>
    <property type="molecule type" value="Genomic_DNA"/>
</dbReference>
<organism evidence="2 3">
    <name type="scientific">Luteimonas soli</name>
    <dbReference type="NCBI Taxonomy" id="1648966"/>
    <lineage>
        <taxon>Bacteria</taxon>
        <taxon>Pseudomonadati</taxon>
        <taxon>Pseudomonadota</taxon>
        <taxon>Gammaproteobacteria</taxon>
        <taxon>Lysobacterales</taxon>
        <taxon>Lysobacteraceae</taxon>
        <taxon>Luteimonas</taxon>
    </lineage>
</organism>
<gene>
    <name evidence="2" type="ORF">ACFONC_13170</name>
</gene>
<feature type="compositionally biased region" description="Pro residues" evidence="1">
    <location>
        <begin position="166"/>
        <end position="175"/>
    </location>
</feature>
<accession>A0ABV7XLQ2</accession>
<feature type="compositionally biased region" description="Low complexity" evidence="1">
    <location>
        <begin position="115"/>
        <end position="149"/>
    </location>
</feature>
<comment type="caution">
    <text evidence="2">The sequence shown here is derived from an EMBL/GenBank/DDBJ whole genome shotgun (WGS) entry which is preliminary data.</text>
</comment>
<evidence type="ECO:0000256" key="1">
    <source>
        <dbReference type="SAM" id="MobiDB-lite"/>
    </source>
</evidence>
<keyword evidence="3" id="KW-1185">Reference proteome</keyword>
<dbReference type="RefSeq" id="WP_386744812.1">
    <property type="nucleotide sequence ID" value="NZ_JBHRYA010000009.1"/>
</dbReference>
<evidence type="ECO:0000313" key="3">
    <source>
        <dbReference type="Proteomes" id="UP001595705"/>
    </source>
</evidence>
<evidence type="ECO:0000313" key="2">
    <source>
        <dbReference type="EMBL" id="MFC3717105.1"/>
    </source>
</evidence>